<gene>
    <name evidence="2" type="ORF">TI39_contig4202g00037</name>
</gene>
<dbReference type="AlphaFoldDB" id="A0A0F4GAH4"/>
<comment type="caution">
    <text evidence="2">The sequence shown here is derived from an EMBL/GenBank/DDBJ whole genome shotgun (WGS) entry which is preliminary data.</text>
</comment>
<feature type="domain" description="F-box" evidence="1">
    <location>
        <begin position="78"/>
        <end position="113"/>
    </location>
</feature>
<reference evidence="2 3" key="1">
    <citation type="submission" date="2015-03" db="EMBL/GenBank/DDBJ databases">
        <title>RNA-seq based gene annotation and comparative genomics of four Zymoseptoria species reveal species-specific pathogenicity related genes and transposable element activity.</title>
        <authorList>
            <person name="Grandaubert J."/>
            <person name="Bhattacharyya A."/>
            <person name="Stukenbrock E.H."/>
        </authorList>
    </citation>
    <scope>NUCLEOTIDE SEQUENCE [LARGE SCALE GENOMIC DNA]</scope>
    <source>
        <strain evidence="2 3">Zb18110</strain>
    </source>
</reference>
<accession>A0A0F4GAH4</accession>
<name>A0A0F4GAH4_9PEZI</name>
<dbReference type="Pfam" id="PF00646">
    <property type="entry name" value="F-box"/>
    <property type="match status" value="1"/>
</dbReference>
<dbReference type="Proteomes" id="UP000033647">
    <property type="component" value="Unassembled WGS sequence"/>
</dbReference>
<dbReference type="EMBL" id="LAFY01004161">
    <property type="protein sequence ID" value="KJX94344.1"/>
    <property type="molecule type" value="Genomic_DNA"/>
</dbReference>
<evidence type="ECO:0000313" key="3">
    <source>
        <dbReference type="Proteomes" id="UP000033647"/>
    </source>
</evidence>
<protein>
    <recommendedName>
        <fullName evidence="1">F-box domain-containing protein</fullName>
    </recommendedName>
</protein>
<organism evidence="2 3">
    <name type="scientific">Zymoseptoria brevis</name>
    <dbReference type="NCBI Taxonomy" id="1047168"/>
    <lineage>
        <taxon>Eukaryota</taxon>
        <taxon>Fungi</taxon>
        <taxon>Dikarya</taxon>
        <taxon>Ascomycota</taxon>
        <taxon>Pezizomycotina</taxon>
        <taxon>Dothideomycetes</taxon>
        <taxon>Dothideomycetidae</taxon>
        <taxon>Mycosphaerellales</taxon>
        <taxon>Mycosphaerellaceae</taxon>
        <taxon>Zymoseptoria</taxon>
    </lineage>
</organism>
<dbReference type="InterPro" id="IPR001810">
    <property type="entry name" value="F-box_dom"/>
</dbReference>
<keyword evidence="3" id="KW-1185">Reference proteome</keyword>
<dbReference type="OrthoDB" id="3650933at2759"/>
<proteinExistence type="predicted"/>
<evidence type="ECO:0000259" key="1">
    <source>
        <dbReference type="Pfam" id="PF00646"/>
    </source>
</evidence>
<evidence type="ECO:0000313" key="2">
    <source>
        <dbReference type="EMBL" id="KJX94344.1"/>
    </source>
</evidence>
<sequence>MDDLTTTTNEHELSLTTTQAYDAMEDFSLMMNDLYHIYDNLFQPTDDFIRTMNDFYRMYEDVLLATNAKPSPNAVFELPEIMENIVTHLPTDDILKTRLVSQYTNSLITTSPSIIHELLFPTEQAPAAAFVPNALGTTNFFINDEANWMILKPTNLCSLQLAPSQRGEMELYYHLHPERLVETILPPLTANQKQTFLFPSKASTRVNVTNWSPLDPSWVGNDLWMTCSIHVKSCRLEDLVNLVEKLNVMLYLIDEKEARTVEKAEDWKVKLTELVEEKHVDPEPQLTEQEKNMCVDGSKLEVGFGHWWNVLRNEYRDI</sequence>